<dbReference type="Pfam" id="PF00126">
    <property type="entry name" value="HTH_1"/>
    <property type="match status" value="1"/>
</dbReference>
<dbReference type="PROSITE" id="PS50931">
    <property type="entry name" value="HTH_LYSR"/>
    <property type="match status" value="1"/>
</dbReference>
<keyword evidence="3" id="KW-0238">DNA-binding</keyword>
<gene>
    <name evidence="6" type="ORF">I5282_07355</name>
</gene>
<evidence type="ECO:0000256" key="2">
    <source>
        <dbReference type="ARBA" id="ARBA00023015"/>
    </source>
</evidence>
<keyword evidence="4" id="KW-0804">Transcription</keyword>
<dbReference type="EMBL" id="JADWVN010000013">
    <property type="protein sequence ID" value="MBL7526387.1"/>
    <property type="molecule type" value="Genomic_DNA"/>
</dbReference>
<name>A0ABS1WAL0_9GAMM</name>
<dbReference type="SUPFAM" id="SSF53850">
    <property type="entry name" value="Periplasmic binding protein-like II"/>
    <property type="match status" value="1"/>
</dbReference>
<keyword evidence="7" id="KW-1185">Reference proteome</keyword>
<dbReference type="Pfam" id="PF03466">
    <property type="entry name" value="LysR_substrate"/>
    <property type="match status" value="1"/>
</dbReference>
<dbReference type="SUPFAM" id="SSF46785">
    <property type="entry name" value="Winged helix' DNA-binding domain"/>
    <property type="match status" value="1"/>
</dbReference>
<proteinExistence type="inferred from homology"/>
<accession>A0ABS1WAL0</accession>
<dbReference type="Gene3D" id="1.10.10.10">
    <property type="entry name" value="Winged helix-like DNA-binding domain superfamily/Winged helix DNA-binding domain"/>
    <property type="match status" value="1"/>
</dbReference>
<protein>
    <submittedName>
        <fullName evidence="6">LysR family transcriptional regulator</fullName>
    </submittedName>
</protein>
<keyword evidence="2" id="KW-0805">Transcription regulation</keyword>
<evidence type="ECO:0000256" key="3">
    <source>
        <dbReference type="ARBA" id="ARBA00023125"/>
    </source>
</evidence>
<dbReference type="InterPro" id="IPR005119">
    <property type="entry name" value="LysR_subst-bd"/>
</dbReference>
<evidence type="ECO:0000259" key="5">
    <source>
        <dbReference type="PROSITE" id="PS50931"/>
    </source>
</evidence>
<sequence length="313" mass="35881">MNIVDLKTFLAVVEYHSISLASRHMFTSQPTISRRIKKLEQELGTQLFVNTSYGVELTNKGKAFLPYIRQMLGIYNEMMKAEHNDRKSQPKLTINIGLNPYVSISAFAEFTNYMHALKTNYFIVNKIVPAKELSSSLTSGNYDLIILPHAGYCPANIASVPLWKERIVPIVSIEHPLANSRSPISIAELAQYDAVLLTNDSIMRQKFNLLLKQKDISIKTIAEVNTIYSNIQIVESGSSWCLSYERLLNEKLAVVQLSDFSMDIEFHAYYLKKRSEERLIWEFVEYLRQWLSQSPDFSQYFIKAKSLSIQGDS</sequence>
<dbReference type="PANTHER" id="PTHR30126:SF40">
    <property type="entry name" value="HTH-TYPE TRANSCRIPTIONAL REGULATOR GLTR"/>
    <property type="match status" value="1"/>
</dbReference>
<feature type="domain" description="HTH lysR-type" evidence="5">
    <location>
        <begin position="1"/>
        <end position="58"/>
    </location>
</feature>
<evidence type="ECO:0000313" key="6">
    <source>
        <dbReference type="EMBL" id="MBL7526387.1"/>
    </source>
</evidence>
<reference evidence="6 7" key="1">
    <citation type="submission" date="2020-12" db="EMBL/GenBank/DDBJ databases">
        <title>WGS of Legionella: environmental sample.</title>
        <authorList>
            <person name="Cristino S."/>
            <person name="Girolamini L."/>
            <person name="Salaris S."/>
            <person name="Pascale M.R."/>
            <person name="Mazzotta M."/>
            <person name="Orsini M."/>
            <person name="Grottola A."/>
        </authorList>
    </citation>
    <scope>NUCLEOTIDE SEQUENCE [LARGE SCALE GENOMIC DNA]</scope>
    <source>
        <strain evidence="6 7">30cs62</strain>
    </source>
</reference>
<dbReference type="InterPro" id="IPR036390">
    <property type="entry name" value="WH_DNA-bd_sf"/>
</dbReference>
<comment type="caution">
    <text evidence="6">The sequence shown here is derived from an EMBL/GenBank/DDBJ whole genome shotgun (WGS) entry which is preliminary data.</text>
</comment>
<dbReference type="Gene3D" id="3.40.190.290">
    <property type="match status" value="1"/>
</dbReference>
<dbReference type="InterPro" id="IPR036388">
    <property type="entry name" value="WH-like_DNA-bd_sf"/>
</dbReference>
<dbReference type="CDD" id="cd05466">
    <property type="entry name" value="PBP2_LTTR_substrate"/>
    <property type="match status" value="1"/>
</dbReference>
<dbReference type="InterPro" id="IPR000847">
    <property type="entry name" value="LysR_HTH_N"/>
</dbReference>
<evidence type="ECO:0000256" key="1">
    <source>
        <dbReference type="ARBA" id="ARBA00009437"/>
    </source>
</evidence>
<dbReference type="PRINTS" id="PR00039">
    <property type="entry name" value="HTHLYSR"/>
</dbReference>
<organism evidence="6 7">
    <name type="scientific">Legionella bononiensis</name>
    <dbReference type="NCBI Taxonomy" id="2793102"/>
    <lineage>
        <taxon>Bacteria</taxon>
        <taxon>Pseudomonadati</taxon>
        <taxon>Pseudomonadota</taxon>
        <taxon>Gammaproteobacteria</taxon>
        <taxon>Legionellales</taxon>
        <taxon>Legionellaceae</taxon>
        <taxon>Legionella</taxon>
    </lineage>
</organism>
<dbReference type="PANTHER" id="PTHR30126">
    <property type="entry name" value="HTH-TYPE TRANSCRIPTIONAL REGULATOR"/>
    <property type="match status" value="1"/>
</dbReference>
<evidence type="ECO:0000256" key="4">
    <source>
        <dbReference type="ARBA" id="ARBA00023163"/>
    </source>
</evidence>
<comment type="similarity">
    <text evidence="1">Belongs to the LysR transcriptional regulatory family.</text>
</comment>
<dbReference type="Proteomes" id="UP000809910">
    <property type="component" value="Unassembled WGS sequence"/>
</dbReference>
<evidence type="ECO:0000313" key="7">
    <source>
        <dbReference type="Proteomes" id="UP000809910"/>
    </source>
</evidence>
<dbReference type="RefSeq" id="WP_203110441.1">
    <property type="nucleotide sequence ID" value="NZ_JADOBG010000015.1"/>
</dbReference>